<dbReference type="GO" id="GO:0005615">
    <property type="term" value="C:extracellular space"/>
    <property type="evidence" value="ECO:0007669"/>
    <property type="project" value="TreeGrafter"/>
</dbReference>
<dbReference type="SMART" id="SM00186">
    <property type="entry name" value="FBG"/>
    <property type="match status" value="1"/>
</dbReference>
<reference evidence="5" key="1">
    <citation type="submission" date="2018-11" db="EMBL/GenBank/DDBJ databases">
        <authorList>
            <person name="Alioto T."/>
            <person name="Alioto T."/>
        </authorList>
    </citation>
    <scope>NUCLEOTIDE SEQUENCE</scope>
</reference>
<dbReference type="AlphaFoldDB" id="A0A8B6BFX5"/>
<name>A0A8B6BFX5_MYTGA</name>
<dbReference type="SUPFAM" id="SSF56496">
    <property type="entry name" value="Fibrinogen C-terminal domain-like"/>
    <property type="match status" value="1"/>
</dbReference>
<evidence type="ECO:0000313" key="6">
    <source>
        <dbReference type="Proteomes" id="UP000596742"/>
    </source>
</evidence>
<protein>
    <recommendedName>
        <fullName evidence="4">Fibrinogen C-terminal domain-containing protein</fullName>
    </recommendedName>
</protein>
<comment type="caution">
    <text evidence="5">The sequence shown here is derived from an EMBL/GenBank/DDBJ whole genome shotgun (WGS) entry which is preliminary data.</text>
</comment>
<organism evidence="5 6">
    <name type="scientific">Mytilus galloprovincialis</name>
    <name type="common">Mediterranean mussel</name>
    <dbReference type="NCBI Taxonomy" id="29158"/>
    <lineage>
        <taxon>Eukaryota</taxon>
        <taxon>Metazoa</taxon>
        <taxon>Spiralia</taxon>
        <taxon>Lophotrochozoa</taxon>
        <taxon>Mollusca</taxon>
        <taxon>Bivalvia</taxon>
        <taxon>Autobranchia</taxon>
        <taxon>Pteriomorphia</taxon>
        <taxon>Mytilida</taxon>
        <taxon>Mytiloidea</taxon>
        <taxon>Mytilidae</taxon>
        <taxon>Mytilinae</taxon>
        <taxon>Mytilus</taxon>
    </lineage>
</organism>
<dbReference type="PANTHER" id="PTHR19143">
    <property type="entry name" value="FIBRINOGEN/TENASCIN/ANGIOPOEITIN"/>
    <property type="match status" value="1"/>
</dbReference>
<proteinExistence type="predicted"/>
<dbReference type="Proteomes" id="UP000596742">
    <property type="component" value="Unassembled WGS sequence"/>
</dbReference>
<dbReference type="Gene3D" id="3.90.215.10">
    <property type="entry name" value="Gamma Fibrinogen, chain A, domain 1"/>
    <property type="match status" value="1"/>
</dbReference>
<feature type="coiled-coil region" evidence="1">
    <location>
        <begin position="67"/>
        <end position="122"/>
    </location>
</feature>
<gene>
    <name evidence="5" type="ORF">MGAL_10B001575</name>
</gene>
<dbReference type="InterPro" id="IPR036056">
    <property type="entry name" value="Fibrinogen-like_C"/>
</dbReference>
<evidence type="ECO:0000256" key="1">
    <source>
        <dbReference type="SAM" id="Coils"/>
    </source>
</evidence>
<dbReference type="CDD" id="cd00087">
    <property type="entry name" value="FReD"/>
    <property type="match status" value="1"/>
</dbReference>
<keyword evidence="1" id="KW-0175">Coiled coil</keyword>
<feature type="signal peptide" evidence="3">
    <location>
        <begin position="1"/>
        <end position="22"/>
    </location>
</feature>
<dbReference type="InterPro" id="IPR050373">
    <property type="entry name" value="Fibrinogen_C-term_domain"/>
</dbReference>
<accession>A0A8B6BFX5</accession>
<keyword evidence="6" id="KW-1185">Reference proteome</keyword>
<dbReference type="InterPro" id="IPR002181">
    <property type="entry name" value="Fibrinogen_a/b/g_C_dom"/>
</dbReference>
<evidence type="ECO:0000256" key="2">
    <source>
        <dbReference type="SAM" id="MobiDB-lite"/>
    </source>
</evidence>
<dbReference type="EMBL" id="UYJE01000054">
    <property type="protein sequence ID" value="VDH89715.1"/>
    <property type="molecule type" value="Genomic_DNA"/>
</dbReference>
<evidence type="ECO:0000313" key="5">
    <source>
        <dbReference type="EMBL" id="VDH89715.1"/>
    </source>
</evidence>
<evidence type="ECO:0000256" key="3">
    <source>
        <dbReference type="SAM" id="SignalP"/>
    </source>
</evidence>
<dbReference type="InterPro" id="IPR014716">
    <property type="entry name" value="Fibrinogen_a/b/g_C_1"/>
</dbReference>
<sequence>MRIQQLSRATYVLFVIVCAVLGAPTGKPKRKGCRCKKVYKELQASFDAKFKAFENRFTADLPNLNRIANETMKLAEYNARISKLFENVQFTQDALQRESQTLKSVKNQMLEQRLNLKDLNTNFAVIDAVVKNLSDVIDRLANISPLPALSNKINQINPETKPSIPATQPTEPTSKATTLQEMTSYPKDCHEVHKSGGMKYEGDYYIMIKPEKSPKPFKVLCKVANGTGWTVIQRRQDGSVDFYRNWEDYKAGFGNQNGEFYLGNEHIHHLTTQGDYKLRIDMEEWNGKKYYAVYDIFRIANENDNYRLRITNYHAREDGTFKHILFVCTMSPHLPEHLSMSNGGPLSVHHNDDSLDRENGKVFTMAAILIPQCHGGHLGWSLPKKFFVFLFIIRRHSELFYGLTARSLTVLKGLSALFVIVSYLRKLCLTDN</sequence>
<evidence type="ECO:0000259" key="4">
    <source>
        <dbReference type="PROSITE" id="PS51406"/>
    </source>
</evidence>
<feature type="region of interest" description="Disordered" evidence="2">
    <location>
        <begin position="154"/>
        <end position="177"/>
    </location>
</feature>
<feature type="non-terminal residue" evidence="5">
    <location>
        <position position="432"/>
    </location>
</feature>
<dbReference type="OrthoDB" id="9990035at2759"/>
<keyword evidence="3" id="KW-0732">Signal</keyword>
<feature type="chain" id="PRO_5032389227" description="Fibrinogen C-terminal domain-containing protein" evidence="3">
    <location>
        <begin position="23"/>
        <end position="432"/>
    </location>
</feature>
<dbReference type="PROSITE" id="PS51406">
    <property type="entry name" value="FIBRINOGEN_C_2"/>
    <property type="match status" value="1"/>
</dbReference>
<dbReference type="Pfam" id="PF00147">
    <property type="entry name" value="Fibrinogen_C"/>
    <property type="match status" value="1"/>
</dbReference>
<feature type="domain" description="Fibrinogen C-terminal" evidence="4">
    <location>
        <begin position="180"/>
        <end position="314"/>
    </location>
</feature>